<evidence type="ECO:0000313" key="2">
    <source>
        <dbReference type="Proteomes" id="UP001066276"/>
    </source>
</evidence>
<name>A0AAV7RHW3_PLEWA</name>
<organism evidence="1 2">
    <name type="scientific">Pleurodeles waltl</name>
    <name type="common">Iberian ribbed newt</name>
    <dbReference type="NCBI Taxonomy" id="8319"/>
    <lineage>
        <taxon>Eukaryota</taxon>
        <taxon>Metazoa</taxon>
        <taxon>Chordata</taxon>
        <taxon>Craniata</taxon>
        <taxon>Vertebrata</taxon>
        <taxon>Euteleostomi</taxon>
        <taxon>Amphibia</taxon>
        <taxon>Batrachia</taxon>
        <taxon>Caudata</taxon>
        <taxon>Salamandroidea</taxon>
        <taxon>Salamandridae</taxon>
        <taxon>Pleurodelinae</taxon>
        <taxon>Pleurodeles</taxon>
    </lineage>
</organism>
<gene>
    <name evidence="1" type="ORF">NDU88_004325</name>
</gene>
<dbReference type="EMBL" id="JANPWB010000009">
    <property type="protein sequence ID" value="KAJ1151545.1"/>
    <property type="molecule type" value="Genomic_DNA"/>
</dbReference>
<accession>A0AAV7RHW3</accession>
<dbReference type="AlphaFoldDB" id="A0AAV7RHW3"/>
<proteinExistence type="predicted"/>
<protein>
    <submittedName>
        <fullName evidence="1">Uncharacterized protein</fullName>
    </submittedName>
</protein>
<reference evidence="1" key="1">
    <citation type="journal article" date="2022" name="bioRxiv">
        <title>Sequencing and chromosome-scale assembly of the giantPleurodeles waltlgenome.</title>
        <authorList>
            <person name="Brown T."/>
            <person name="Elewa A."/>
            <person name="Iarovenko S."/>
            <person name="Subramanian E."/>
            <person name="Araus A.J."/>
            <person name="Petzold A."/>
            <person name="Susuki M."/>
            <person name="Suzuki K.-i.T."/>
            <person name="Hayashi T."/>
            <person name="Toyoda A."/>
            <person name="Oliveira C."/>
            <person name="Osipova E."/>
            <person name="Leigh N.D."/>
            <person name="Simon A."/>
            <person name="Yun M.H."/>
        </authorList>
    </citation>
    <scope>NUCLEOTIDE SEQUENCE</scope>
    <source>
        <strain evidence="1">20211129_DDA</strain>
        <tissue evidence="1">Liver</tissue>
    </source>
</reference>
<comment type="caution">
    <text evidence="1">The sequence shown here is derived from an EMBL/GenBank/DDBJ whole genome shotgun (WGS) entry which is preliminary data.</text>
</comment>
<evidence type="ECO:0000313" key="1">
    <source>
        <dbReference type="EMBL" id="KAJ1151545.1"/>
    </source>
</evidence>
<dbReference type="Proteomes" id="UP001066276">
    <property type="component" value="Chromosome 5"/>
</dbReference>
<keyword evidence="2" id="KW-1185">Reference proteome</keyword>
<sequence>MRQLTSLDWLSRGAERGGNVSSAPLILAAGRFDCPVSTVSAKPLHSSSGLEVGSWAGPQSAGKDIRREALIMILDEPDNHHGNQQSLGSIILSHTGSVRCSGQDAGPSRVDTGRSAQAVFTGASDPRQVHVQPRPLVTSVAAYVMRCKKGPLLRNDHTHALVTCGALDQRTSSSHIQVDPGNLLDH</sequence>